<reference evidence="2 3" key="1">
    <citation type="submission" date="2019-02" db="EMBL/GenBank/DDBJ databases">
        <title>Ureibacillus thermophilus.</title>
        <authorList>
            <person name="Sunny J.S."/>
            <person name="Natarajan A."/>
            <person name="Saleena L.M."/>
        </authorList>
    </citation>
    <scope>NUCLEOTIDE SEQUENCE [LARGE SCALE GENOMIC DNA]</scope>
    <source>
        <strain evidence="2 3">LM102</strain>
    </source>
</reference>
<evidence type="ECO:0000259" key="1">
    <source>
        <dbReference type="Pfam" id="PF01695"/>
    </source>
</evidence>
<dbReference type="PANTHER" id="PTHR36455">
    <property type="match status" value="1"/>
</dbReference>
<organism evidence="2 3">
    <name type="scientific">Ureibacillus thermophilus</name>
    <dbReference type="NCBI Taxonomy" id="367743"/>
    <lineage>
        <taxon>Bacteria</taxon>
        <taxon>Bacillati</taxon>
        <taxon>Bacillota</taxon>
        <taxon>Bacilli</taxon>
        <taxon>Bacillales</taxon>
        <taxon>Caryophanaceae</taxon>
        <taxon>Ureibacillus</taxon>
    </lineage>
</organism>
<accession>A0A4P6URQ9</accession>
<dbReference type="InterPro" id="IPR002611">
    <property type="entry name" value="IstB_ATP-bd"/>
</dbReference>
<dbReference type="Pfam" id="PF01695">
    <property type="entry name" value="IstB_IS21"/>
    <property type="match status" value="1"/>
</dbReference>
<dbReference type="CDD" id="cd00009">
    <property type="entry name" value="AAA"/>
    <property type="match status" value="1"/>
</dbReference>
<dbReference type="SUPFAM" id="SSF52540">
    <property type="entry name" value="P-loop containing nucleoside triphosphate hydrolases"/>
    <property type="match status" value="1"/>
</dbReference>
<proteinExistence type="predicted"/>
<dbReference type="EMBL" id="CP036528">
    <property type="protein sequence ID" value="QBK25297.1"/>
    <property type="molecule type" value="Genomic_DNA"/>
</dbReference>
<sequence>MRKGIDGLATLIQDSFELDPYSDAIFLFCGRKKDRYKCLYFDGDGFAMLYKRIDNGKLQWPRNEDEVRNLTQQELRWLLEGLSIQQPKAIQKSKKGISGKTHLATGLGRKACELGYEVRFYRVAHLVEELEQALRNNRLSAFRKRMEKVDLVILDEMGYLPFSKEGAELLFQIISEFYEQKSVIITSNLEFSQWNRIFTDSRLTAALVDRLIHHAHIISFHGESYRLSHALSKRNEMGGKPLHF</sequence>
<dbReference type="Proteomes" id="UP000291151">
    <property type="component" value="Chromosome"/>
</dbReference>
<dbReference type="AlphaFoldDB" id="A0A4P6URQ9"/>
<keyword evidence="2" id="KW-0067">ATP-binding</keyword>
<dbReference type="InterPro" id="IPR008878">
    <property type="entry name" value="Transposase_IS66_Orf2"/>
</dbReference>
<dbReference type="KEGG" id="uth:DKZ56_05145"/>
<name>A0A4P6URQ9_9BACL</name>
<dbReference type="Gene3D" id="3.40.50.300">
    <property type="entry name" value="P-loop containing nucleotide triphosphate hydrolases"/>
    <property type="match status" value="1"/>
</dbReference>
<evidence type="ECO:0000313" key="3">
    <source>
        <dbReference type="Proteomes" id="UP000291151"/>
    </source>
</evidence>
<evidence type="ECO:0000313" key="2">
    <source>
        <dbReference type="EMBL" id="QBK25297.1"/>
    </source>
</evidence>
<gene>
    <name evidence="2" type="ORF">DKZ56_05145</name>
</gene>
<dbReference type="Pfam" id="PF05717">
    <property type="entry name" value="TnpB_IS66"/>
    <property type="match status" value="1"/>
</dbReference>
<keyword evidence="3" id="KW-1185">Reference proteome</keyword>
<feature type="domain" description="IstB-like ATP-binding" evidence="1">
    <location>
        <begin position="98"/>
        <end position="230"/>
    </location>
</feature>
<dbReference type="GO" id="GO:0005524">
    <property type="term" value="F:ATP binding"/>
    <property type="evidence" value="ECO:0007669"/>
    <property type="project" value="UniProtKB-KW"/>
</dbReference>
<keyword evidence="2" id="KW-0547">Nucleotide-binding</keyword>
<dbReference type="NCBIfam" id="NF033819">
    <property type="entry name" value="IS66_TnpB"/>
    <property type="match status" value="1"/>
</dbReference>
<dbReference type="PANTHER" id="PTHR36455:SF1">
    <property type="entry name" value="BLR8292 PROTEIN"/>
    <property type="match status" value="1"/>
</dbReference>
<protein>
    <submittedName>
        <fullName evidence="2">ATP-binding protein</fullName>
    </submittedName>
</protein>
<dbReference type="InterPro" id="IPR027417">
    <property type="entry name" value="P-loop_NTPase"/>
</dbReference>